<proteinExistence type="predicted"/>
<comment type="caution">
    <text evidence="1">The sequence shown here is derived from an EMBL/GenBank/DDBJ whole genome shotgun (WGS) entry which is preliminary data.</text>
</comment>
<accession>A0A9D5KAI2</accession>
<gene>
    <name evidence="1" type="ORF">GF359_05085</name>
</gene>
<protein>
    <submittedName>
        <fullName evidence="1">Uncharacterized protein</fullName>
    </submittedName>
</protein>
<organism evidence="1 2">
    <name type="scientific">candidate division WOR-3 bacterium</name>
    <dbReference type="NCBI Taxonomy" id="2052148"/>
    <lineage>
        <taxon>Bacteria</taxon>
        <taxon>Bacteria division WOR-3</taxon>
    </lineage>
</organism>
<sequence>MSTRFNRNDVNVPDDRLFADDFITDQNGQDADLLQIAVDFGCLPCIGTGLEVTSSSEVEHKVAVSAGWCYDTNGHRITVGSSQEVILTDTAGGNNYLIISWQATTDTPRNAHRTGTEYQTRKHDSFQISVQGTAPASGEICLANCKQTGTGIITIELTERIVRDYAK</sequence>
<reference evidence="1" key="1">
    <citation type="submission" date="2019-11" db="EMBL/GenBank/DDBJ databases">
        <title>Microbial mats filling the niche in hypersaline microbial mats.</title>
        <authorList>
            <person name="Wong H.L."/>
            <person name="Macleod F.I."/>
            <person name="White R.A. III"/>
            <person name="Burns B.P."/>
        </authorList>
    </citation>
    <scope>NUCLEOTIDE SEQUENCE</scope>
    <source>
        <strain evidence="1">Bin_327</strain>
    </source>
</reference>
<dbReference type="EMBL" id="WJKJ01000162">
    <property type="protein sequence ID" value="MBD3364570.1"/>
    <property type="molecule type" value="Genomic_DNA"/>
</dbReference>
<evidence type="ECO:0000313" key="2">
    <source>
        <dbReference type="Proteomes" id="UP000630660"/>
    </source>
</evidence>
<dbReference type="AlphaFoldDB" id="A0A9D5KAI2"/>
<name>A0A9D5KAI2_UNCW3</name>
<dbReference type="Proteomes" id="UP000630660">
    <property type="component" value="Unassembled WGS sequence"/>
</dbReference>
<evidence type="ECO:0000313" key="1">
    <source>
        <dbReference type="EMBL" id="MBD3364570.1"/>
    </source>
</evidence>